<keyword evidence="2" id="KW-1185">Reference proteome</keyword>
<evidence type="ECO:0000313" key="1">
    <source>
        <dbReference type="EMBL" id="PEH36196.1"/>
    </source>
</evidence>
<comment type="caution">
    <text evidence="1">The sequence shown here is derived from an EMBL/GenBank/DDBJ whole genome shotgun (WGS) entry which is preliminary data.</text>
</comment>
<proteinExistence type="predicted"/>
<sequence length="60" mass="7178">MICEIIIDKACSDFVEAFHKSQELTRFFSYNSISVNYKEDLKRDILKKCFYYSKTLVKLN</sequence>
<dbReference type="Proteomes" id="UP000220509">
    <property type="component" value="Unassembled WGS sequence"/>
</dbReference>
<protein>
    <submittedName>
        <fullName evidence="1">Uncharacterized protein</fullName>
    </submittedName>
</protein>
<dbReference type="EMBL" id="MAPF01000056">
    <property type="protein sequence ID" value="PEH36196.1"/>
    <property type="molecule type" value="Genomic_DNA"/>
</dbReference>
<reference evidence="1" key="1">
    <citation type="submission" date="2017-05" db="EMBL/GenBank/DDBJ databases">
        <title>Genome sequence of Ca. P. asteris strain NJAY.</title>
        <authorList>
            <person name="Lee I.-M."/>
            <person name="Gundersen-Rindal D."/>
            <person name="Sparks M."/>
        </authorList>
    </citation>
    <scope>NUCLEOTIDE SEQUENCE [LARGE SCALE GENOMIC DNA]</scope>
    <source>
        <strain evidence="1">NJAY</strain>
    </source>
</reference>
<evidence type="ECO:0000313" key="2">
    <source>
        <dbReference type="Proteomes" id="UP000220509"/>
    </source>
</evidence>
<accession>A0ABX4K075</accession>
<organism evidence="1 2">
    <name type="scientific">New Jersey aster yellows phytoplasma</name>
    <dbReference type="NCBI Taxonomy" id="270520"/>
    <lineage>
        <taxon>Bacteria</taxon>
        <taxon>Bacillati</taxon>
        <taxon>Mycoplasmatota</taxon>
        <taxon>Mollicutes</taxon>
        <taxon>Acholeplasmatales</taxon>
        <taxon>Acholeplasmataceae</taxon>
        <taxon>Candidatus Phytoplasma</taxon>
        <taxon>16SrI (Aster yellows group)</taxon>
    </lineage>
</organism>
<name>A0ABX4K075_9MOLU</name>
<gene>
    <name evidence="1" type="ORF">BBA70_02405</name>
</gene>